<feature type="domain" description="SCP" evidence="2">
    <location>
        <begin position="83"/>
        <end position="185"/>
    </location>
</feature>
<feature type="coiled-coil region" evidence="1">
    <location>
        <begin position="248"/>
        <end position="279"/>
    </location>
</feature>
<dbReference type="InterPro" id="IPR014044">
    <property type="entry name" value="CAP_dom"/>
</dbReference>
<gene>
    <name evidence="3" type="ORF">A3D59_03955</name>
</gene>
<dbReference type="Gene3D" id="3.40.33.10">
    <property type="entry name" value="CAP"/>
    <property type="match status" value="1"/>
</dbReference>
<dbReference type="CDD" id="cd05379">
    <property type="entry name" value="CAP_bacterial"/>
    <property type="match status" value="1"/>
</dbReference>
<sequence length="289" mass="31967">MRNQNLFAALLILLFAGAGFLILRDGENLISGLLKSGRETGAENTLIAVQEIKKQVSLPPPLRAAEEADGAFLTRSGVIWQTNIQRIDAGLPQLKESRQLDTAAENKLKDMFGQQYFAHVSPKGIGIDDLAQTTGYEYIAIGENLALGNYEDDKALVQAWMDSEGHRENILNTAFTEIGIAVGQGIYEGRKTWLAVQEFGRPFSDCPSPPGAVKAQIDGNDMRLDRVSLEIEKKLAALRRQSKRSAEYNQMVDEYNALVEQYNDLLNQNKALISQYNEQVAAFNKCAGQ</sequence>
<dbReference type="Pfam" id="PF00188">
    <property type="entry name" value="CAP"/>
    <property type="match status" value="1"/>
</dbReference>
<keyword evidence="1" id="KW-0175">Coiled coil</keyword>
<evidence type="ECO:0000313" key="4">
    <source>
        <dbReference type="Proteomes" id="UP000179258"/>
    </source>
</evidence>
<comment type="caution">
    <text evidence="3">The sequence shown here is derived from an EMBL/GenBank/DDBJ whole genome shotgun (WGS) entry which is preliminary data.</text>
</comment>
<dbReference type="Proteomes" id="UP000179258">
    <property type="component" value="Unassembled WGS sequence"/>
</dbReference>
<accession>A0A1G2R5Z7</accession>
<evidence type="ECO:0000256" key="1">
    <source>
        <dbReference type="SAM" id="Coils"/>
    </source>
</evidence>
<proteinExistence type="predicted"/>
<dbReference type="PANTHER" id="PTHR31157:SF1">
    <property type="entry name" value="SCP DOMAIN-CONTAINING PROTEIN"/>
    <property type="match status" value="1"/>
</dbReference>
<dbReference type="PANTHER" id="PTHR31157">
    <property type="entry name" value="SCP DOMAIN-CONTAINING PROTEIN"/>
    <property type="match status" value="1"/>
</dbReference>
<dbReference type="AlphaFoldDB" id="A0A1G2R5Z7"/>
<dbReference type="SUPFAM" id="SSF55797">
    <property type="entry name" value="PR-1-like"/>
    <property type="match status" value="1"/>
</dbReference>
<dbReference type="InterPro" id="IPR035940">
    <property type="entry name" value="CAP_sf"/>
</dbReference>
<evidence type="ECO:0000259" key="2">
    <source>
        <dbReference type="Pfam" id="PF00188"/>
    </source>
</evidence>
<organism evidence="3 4">
    <name type="scientific">Candidatus Wildermuthbacteria bacterium RIFCSPHIGHO2_02_FULL_47_17</name>
    <dbReference type="NCBI Taxonomy" id="1802452"/>
    <lineage>
        <taxon>Bacteria</taxon>
        <taxon>Candidatus Wildermuthiibacteriota</taxon>
    </lineage>
</organism>
<name>A0A1G2R5Z7_9BACT</name>
<reference evidence="3 4" key="1">
    <citation type="journal article" date="2016" name="Nat. Commun.">
        <title>Thousands of microbial genomes shed light on interconnected biogeochemical processes in an aquifer system.</title>
        <authorList>
            <person name="Anantharaman K."/>
            <person name="Brown C.T."/>
            <person name="Hug L.A."/>
            <person name="Sharon I."/>
            <person name="Castelle C.J."/>
            <person name="Probst A.J."/>
            <person name="Thomas B.C."/>
            <person name="Singh A."/>
            <person name="Wilkins M.J."/>
            <person name="Karaoz U."/>
            <person name="Brodie E.L."/>
            <person name="Williams K.H."/>
            <person name="Hubbard S.S."/>
            <person name="Banfield J.F."/>
        </authorList>
    </citation>
    <scope>NUCLEOTIDE SEQUENCE [LARGE SCALE GENOMIC DNA]</scope>
</reference>
<dbReference type="EMBL" id="MHTX01000019">
    <property type="protein sequence ID" value="OHA68285.1"/>
    <property type="molecule type" value="Genomic_DNA"/>
</dbReference>
<protein>
    <recommendedName>
        <fullName evidence="2">SCP domain-containing protein</fullName>
    </recommendedName>
</protein>
<evidence type="ECO:0000313" key="3">
    <source>
        <dbReference type="EMBL" id="OHA68285.1"/>
    </source>
</evidence>